<evidence type="ECO:0000256" key="2">
    <source>
        <dbReference type="ARBA" id="ARBA00029460"/>
    </source>
</evidence>
<dbReference type="Pfam" id="PF01479">
    <property type="entry name" value="S4"/>
    <property type="match status" value="1"/>
</dbReference>
<proteinExistence type="inferred from homology"/>
<dbReference type="PANTHER" id="PTHR32319">
    <property type="entry name" value="BACTERIAL HEMOLYSIN-LIKE PROTEIN"/>
    <property type="match status" value="1"/>
</dbReference>
<dbReference type="InterPro" id="IPR004538">
    <property type="entry name" value="Hemolysin_A/TlyA"/>
</dbReference>
<dbReference type="SUPFAM" id="SSF55174">
    <property type="entry name" value="Alpha-L RNA-binding motif"/>
    <property type="match status" value="1"/>
</dbReference>
<dbReference type="InterPro" id="IPR002877">
    <property type="entry name" value="RNA_MeTrfase_FtsJ_dom"/>
</dbReference>
<organism evidence="5 6">
    <name type="scientific">Nesterenkonia xinjiangensis</name>
    <dbReference type="NCBI Taxonomy" id="225327"/>
    <lineage>
        <taxon>Bacteria</taxon>
        <taxon>Bacillati</taxon>
        <taxon>Actinomycetota</taxon>
        <taxon>Actinomycetes</taxon>
        <taxon>Micrococcales</taxon>
        <taxon>Micrococcaceae</taxon>
        <taxon>Nesterenkonia</taxon>
    </lineage>
</organism>
<comment type="similarity">
    <text evidence="2">Belongs to the TlyA family.</text>
</comment>
<evidence type="ECO:0000259" key="4">
    <source>
        <dbReference type="SMART" id="SM00363"/>
    </source>
</evidence>
<dbReference type="SUPFAM" id="SSF53335">
    <property type="entry name" value="S-adenosyl-L-methionine-dependent methyltransferases"/>
    <property type="match status" value="1"/>
</dbReference>
<reference evidence="5 6" key="1">
    <citation type="submission" date="2020-07" db="EMBL/GenBank/DDBJ databases">
        <title>Sequencing the genomes of 1000 actinobacteria strains.</title>
        <authorList>
            <person name="Klenk H.-P."/>
        </authorList>
    </citation>
    <scope>NUCLEOTIDE SEQUENCE [LARGE SCALE GENOMIC DNA]</scope>
    <source>
        <strain evidence="5 6">DSM 15475</strain>
    </source>
</reference>
<dbReference type="GO" id="GO:0032259">
    <property type="term" value="P:methylation"/>
    <property type="evidence" value="ECO:0007669"/>
    <property type="project" value="UniProtKB-KW"/>
</dbReference>
<accession>A0A7Z0GJ77</accession>
<gene>
    <name evidence="5" type="ORF">HNR09_000159</name>
</gene>
<dbReference type="SMART" id="SM00363">
    <property type="entry name" value="S4"/>
    <property type="match status" value="1"/>
</dbReference>
<keyword evidence="5" id="KW-0489">Methyltransferase</keyword>
<dbReference type="GO" id="GO:0003723">
    <property type="term" value="F:RNA binding"/>
    <property type="evidence" value="ECO:0007669"/>
    <property type="project" value="UniProtKB-KW"/>
</dbReference>
<protein>
    <submittedName>
        <fullName evidence="5">23S rRNA (Cytidine1920-2'-O)/16S rRNA (Cytidine1409-2'-O)-methyltransferase</fullName>
        <ecNumber evidence="5">2.1.1.226</ecNumber>
        <ecNumber evidence="5">2.1.1.227</ecNumber>
    </submittedName>
</protein>
<comment type="caution">
    <text evidence="5">The sequence shown here is derived from an EMBL/GenBank/DDBJ whole genome shotgun (WGS) entry which is preliminary data.</text>
</comment>
<dbReference type="CDD" id="cd02440">
    <property type="entry name" value="AdoMet_MTases"/>
    <property type="match status" value="1"/>
</dbReference>
<dbReference type="PIRSF" id="PIRSF005578">
    <property type="entry name" value="TlyA"/>
    <property type="match status" value="1"/>
</dbReference>
<keyword evidence="5" id="KW-0808">Transferase</keyword>
<sequence>MPTERLDRALVARGLAASRTRAGQLISAGAVTLDGLTVTKPSAAVRPGQSVKVTVTDPWVSRAAHKLLGALKARPDIVVAGRRCLDAGASTGGFTQVLLDRGAARVVAVDVGHDQLAVGLREDPRVENHEGLNLRHLEPGALGEPFALIVADLSFISLRLVMAQLAAQAAVGADLLLMVKPQFEVGRERLSRTGVVTSPDLRREAVIGVVDSAEETGLRLLAAHRSQLPGQDGNLEFFLHLRSPEGGAGEPCSGASVLAARLEQLDYHD</sequence>
<dbReference type="PROSITE" id="PS50889">
    <property type="entry name" value="S4"/>
    <property type="match status" value="1"/>
</dbReference>
<dbReference type="PANTHER" id="PTHR32319:SF0">
    <property type="entry name" value="BACTERIAL HEMOLYSIN-LIKE PROTEIN"/>
    <property type="match status" value="1"/>
</dbReference>
<dbReference type="Pfam" id="PF01728">
    <property type="entry name" value="FtsJ"/>
    <property type="match status" value="1"/>
</dbReference>
<evidence type="ECO:0000313" key="5">
    <source>
        <dbReference type="EMBL" id="NYJ76748.1"/>
    </source>
</evidence>
<dbReference type="InterPro" id="IPR002942">
    <property type="entry name" value="S4_RNA-bd"/>
</dbReference>
<dbReference type="InterPro" id="IPR029063">
    <property type="entry name" value="SAM-dependent_MTases_sf"/>
</dbReference>
<evidence type="ECO:0000313" key="6">
    <source>
        <dbReference type="Proteomes" id="UP000535437"/>
    </source>
</evidence>
<dbReference type="GO" id="GO:0008168">
    <property type="term" value="F:methyltransferase activity"/>
    <property type="evidence" value="ECO:0007669"/>
    <property type="project" value="UniProtKB-KW"/>
</dbReference>
<dbReference type="RefSeq" id="WP_179540322.1">
    <property type="nucleotide sequence ID" value="NZ_BAAALL010000008.1"/>
</dbReference>
<dbReference type="EMBL" id="JACCFY010000001">
    <property type="protein sequence ID" value="NYJ76748.1"/>
    <property type="molecule type" value="Genomic_DNA"/>
</dbReference>
<dbReference type="AlphaFoldDB" id="A0A7Z0GJ77"/>
<name>A0A7Z0GJ77_9MICC</name>
<evidence type="ECO:0000256" key="3">
    <source>
        <dbReference type="PROSITE-ProRule" id="PRU00182"/>
    </source>
</evidence>
<dbReference type="CDD" id="cd00165">
    <property type="entry name" value="S4"/>
    <property type="match status" value="1"/>
</dbReference>
<dbReference type="InterPro" id="IPR036986">
    <property type="entry name" value="S4_RNA-bd_sf"/>
</dbReference>
<dbReference type="EC" id="2.1.1.227" evidence="5"/>
<dbReference type="InterPro" id="IPR047048">
    <property type="entry name" value="TlyA"/>
</dbReference>
<dbReference type="Gene3D" id="3.40.50.150">
    <property type="entry name" value="Vaccinia Virus protein VP39"/>
    <property type="match status" value="1"/>
</dbReference>
<dbReference type="Proteomes" id="UP000535437">
    <property type="component" value="Unassembled WGS sequence"/>
</dbReference>
<evidence type="ECO:0000256" key="1">
    <source>
        <dbReference type="ARBA" id="ARBA00022884"/>
    </source>
</evidence>
<feature type="domain" description="RNA-binding S4" evidence="4">
    <location>
        <begin position="4"/>
        <end position="65"/>
    </location>
</feature>
<keyword evidence="6" id="KW-1185">Reference proteome</keyword>
<dbReference type="EC" id="2.1.1.226" evidence="5"/>
<keyword evidence="1 3" id="KW-0694">RNA-binding</keyword>
<dbReference type="Gene3D" id="3.10.290.10">
    <property type="entry name" value="RNA-binding S4 domain"/>
    <property type="match status" value="1"/>
</dbReference>